<sequence>MPALRQFARTRTFAWPLGIAASLCSFSVFAASVSVTDTQGAPLEDAVVEIYIDGATLPAATEKNIVQRNAAFNPTVTTIPVGSHVAFPNEDTTRHHVFSFSPAKVFDLELFLSETPPPVHFDQPGVVVLGCNIHDQMQAFIVVSEAPYVGMTDSAGKLDLSDLPAGDHRIRVWHRRMDDSQNVWWEGSISDADDLMVSLELNALTPEPPELSPLQQRFRNATHTH</sequence>
<feature type="signal peptide" evidence="2">
    <location>
        <begin position="1"/>
        <end position="30"/>
    </location>
</feature>
<dbReference type="Proteomes" id="UP000623776">
    <property type="component" value="Unassembled WGS sequence"/>
</dbReference>
<dbReference type="SUPFAM" id="SSF49503">
    <property type="entry name" value="Cupredoxins"/>
    <property type="match status" value="1"/>
</dbReference>
<name>A0A8H9IBS0_9GAMM</name>
<dbReference type="Gene3D" id="2.60.40.420">
    <property type="entry name" value="Cupredoxins - blue copper proteins"/>
    <property type="match status" value="1"/>
</dbReference>
<dbReference type="RefSeq" id="WP_189464265.1">
    <property type="nucleotide sequence ID" value="NZ_BMXN01000037.1"/>
</dbReference>
<evidence type="ECO:0000313" key="3">
    <source>
        <dbReference type="EMBL" id="GGW41313.1"/>
    </source>
</evidence>
<evidence type="ECO:0008006" key="5">
    <source>
        <dbReference type="Google" id="ProtNLM"/>
    </source>
</evidence>
<feature type="region of interest" description="Disordered" evidence="1">
    <location>
        <begin position="206"/>
        <end position="225"/>
    </location>
</feature>
<keyword evidence="4" id="KW-1185">Reference proteome</keyword>
<reference evidence="4" key="1">
    <citation type="journal article" date="2019" name="Int. J. Syst. Evol. Microbiol.">
        <title>The Global Catalogue of Microorganisms (GCM) 10K type strain sequencing project: providing services to taxonomists for standard genome sequencing and annotation.</title>
        <authorList>
            <consortium name="The Broad Institute Genomics Platform"/>
            <consortium name="The Broad Institute Genome Sequencing Center for Infectious Disease"/>
            <person name="Wu L."/>
            <person name="Ma J."/>
        </authorList>
    </citation>
    <scope>NUCLEOTIDE SEQUENCE [LARGE SCALE GENOMIC DNA]</scope>
    <source>
        <strain evidence="4">KCTC 22154</strain>
    </source>
</reference>
<accession>A0A8H9IBS0</accession>
<dbReference type="InterPro" id="IPR008969">
    <property type="entry name" value="CarboxyPept-like_regulatory"/>
</dbReference>
<keyword evidence="2" id="KW-0732">Signal</keyword>
<proteinExistence type="predicted"/>
<comment type="caution">
    <text evidence="3">The sequence shown here is derived from an EMBL/GenBank/DDBJ whole genome shotgun (WGS) entry which is preliminary data.</text>
</comment>
<evidence type="ECO:0000256" key="1">
    <source>
        <dbReference type="SAM" id="MobiDB-lite"/>
    </source>
</evidence>
<dbReference type="EMBL" id="BMXN01000037">
    <property type="protein sequence ID" value="GGW41313.1"/>
    <property type="molecule type" value="Genomic_DNA"/>
</dbReference>
<evidence type="ECO:0000313" key="4">
    <source>
        <dbReference type="Proteomes" id="UP000623776"/>
    </source>
</evidence>
<dbReference type="InterPro" id="IPR008972">
    <property type="entry name" value="Cupredoxin"/>
</dbReference>
<gene>
    <name evidence="3" type="ORF">GCM10007157_34830</name>
</gene>
<feature type="chain" id="PRO_5034224567" description="Cupredoxin" evidence="2">
    <location>
        <begin position="31"/>
        <end position="225"/>
    </location>
</feature>
<protein>
    <recommendedName>
        <fullName evidence="5">Cupredoxin</fullName>
    </recommendedName>
</protein>
<dbReference type="AlphaFoldDB" id="A0A8H9IBS0"/>
<evidence type="ECO:0000256" key="2">
    <source>
        <dbReference type="SAM" id="SignalP"/>
    </source>
</evidence>
<organism evidence="3 4">
    <name type="scientific">Vreelandella hamiltonii</name>
    <dbReference type="NCBI Taxonomy" id="502829"/>
    <lineage>
        <taxon>Bacteria</taxon>
        <taxon>Pseudomonadati</taxon>
        <taxon>Pseudomonadota</taxon>
        <taxon>Gammaproteobacteria</taxon>
        <taxon>Oceanospirillales</taxon>
        <taxon>Halomonadaceae</taxon>
        <taxon>Vreelandella</taxon>
    </lineage>
</organism>
<dbReference type="SUPFAM" id="SSF49464">
    <property type="entry name" value="Carboxypeptidase regulatory domain-like"/>
    <property type="match status" value="1"/>
</dbReference>